<evidence type="ECO:0008006" key="3">
    <source>
        <dbReference type="Google" id="ProtNLM"/>
    </source>
</evidence>
<protein>
    <recommendedName>
        <fullName evidence="3">HTH arsR-type domain-containing protein</fullName>
    </recommendedName>
</protein>
<comment type="caution">
    <text evidence="1">The sequence shown here is derived from an EMBL/GenBank/DDBJ whole genome shotgun (WGS) entry which is preliminary data.</text>
</comment>
<dbReference type="Gene3D" id="1.10.10.10">
    <property type="entry name" value="Winged helix-like DNA-binding domain superfamily/Winged helix DNA-binding domain"/>
    <property type="match status" value="1"/>
</dbReference>
<organism evidence="1 2">
    <name type="scientific">Candidatus Magasanikbacteria bacterium RIFCSPHIGHO2_01_FULL_33_34</name>
    <dbReference type="NCBI Taxonomy" id="1798671"/>
    <lineage>
        <taxon>Bacteria</taxon>
        <taxon>Candidatus Magasanikiibacteriota</taxon>
    </lineage>
</organism>
<gene>
    <name evidence="1" type="ORF">A2725_00855</name>
</gene>
<dbReference type="Proteomes" id="UP000177067">
    <property type="component" value="Unassembled WGS sequence"/>
</dbReference>
<dbReference type="SUPFAM" id="SSF46785">
    <property type="entry name" value="Winged helix' DNA-binding domain"/>
    <property type="match status" value="1"/>
</dbReference>
<sequence>MLEHIFGSKTRLKLLKIFFRKQDTLFYVRELTRLLDVQINAVRRELDLLLKSTLIKEIKNVSGDGKSGEKLRKYYTLNKESILYSEMHALLIKEHALGEVQFTSELVEKVGDVKLLILSGQFTGAKSVPADMLIAGDIKEKTIARMIDKYEKEFGFEIRYTIFTEKEFVDRRHVMDKFLFSIFEAPHVKVINKLGV</sequence>
<proteinExistence type="predicted"/>
<accession>A0A1F6LIY3</accession>
<dbReference type="EMBL" id="MFPS01000007">
    <property type="protein sequence ID" value="OGH59362.1"/>
    <property type="molecule type" value="Genomic_DNA"/>
</dbReference>
<name>A0A1F6LIY3_9BACT</name>
<dbReference type="InterPro" id="IPR036388">
    <property type="entry name" value="WH-like_DNA-bd_sf"/>
</dbReference>
<evidence type="ECO:0000313" key="1">
    <source>
        <dbReference type="EMBL" id="OGH59362.1"/>
    </source>
</evidence>
<evidence type="ECO:0000313" key="2">
    <source>
        <dbReference type="Proteomes" id="UP000177067"/>
    </source>
</evidence>
<reference evidence="1 2" key="1">
    <citation type="journal article" date="2016" name="Nat. Commun.">
        <title>Thousands of microbial genomes shed light on interconnected biogeochemical processes in an aquifer system.</title>
        <authorList>
            <person name="Anantharaman K."/>
            <person name="Brown C.T."/>
            <person name="Hug L.A."/>
            <person name="Sharon I."/>
            <person name="Castelle C.J."/>
            <person name="Probst A.J."/>
            <person name="Thomas B.C."/>
            <person name="Singh A."/>
            <person name="Wilkins M.J."/>
            <person name="Karaoz U."/>
            <person name="Brodie E.L."/>
            <person name="Williams K.H."/>
            <person name="Hubbard S.S."/>
            <person name="Banfield J.F."/>
        </authorList>
    </citation>
    <scope>NUCLEOTIDE SEQUENCE [LARGE SCALE GENOMIC DNA]</scope>
</reference>
<dbReference type="InterPro" id="IPR036390">
    <property type="entry name" value="WH_DNA-bd_sf"/>
</dbReference>
<dbReference type="AlphaFoldDB" id="A0A1F6LIY3"/>